<evidence type="ECO:0000313" key="2">
    <source>
        <dbReference type="Proteomes" id="UP000887566"/>
    </source>
</evidence>
<feature type="region of interest" description="Disordered" evidence="1">
    <location>
        <begin position="48"/>
        <end position="89"/>
    </location>
</feature>
<evidence type="ECO:0000313" key="3">
    <source>
        <dbReference type="WBParaSite" id="PSAMB.scaffold1438size31543.g13060.t1"/>
    </source>
</evidence>
<reference evidence="3" key="1">
    <citation type="submission" date="2022-11" db="UniProtKB">
        <authorList>
            <consortium name="WormBaseParasite"/>
        </authorList>
    </citation>
    <scope>IDENTIFICATION</scope>
</reference>
<organism evidence="2 3">
    <name type="scientific">Plectus sambesii</name>
    <dbReference type="NCBI Taxonomy" id="2011161"/>
    <lineage>
        <taxon>Eukaryota</taxon>
        <taxon>Metazoa</taxon>
        <taxon>Ecdysozoa</taxon>
        <taxon>Nematoda</taxon>
        <taxon>Chromadorea</taxon>
        <taxon>Plectida</taxon>
        <taxon>Plectina</taxon>
        <taxon>Plectoidea</taxon>
        <taxon>Plectidae</taxon>
        <taxon>Plectus</taxon>
    </lineage>
</organism>
<dbReference type="Proteomes" id="UP000887566">
    <property type="component" value="Unplaced"/>
</dbReference>
<dbReference type="WBParaSite" id="PSAMB.scaffold1438size31543.g13060.t1">
    <property type="protein sequence ID" value="PSAMB.scaffold1438size31543.g13060.t1"/>
    <property type="gene ID" value="PSAMB.scaffold1438size31543.g13060"/>
</dbReference>
<evidence type="ECO:0000256" key="1">
    <source>
        <dbReference type="SAM" id="MobiDB-lite"/>
    </source>
</evidence>
<keyword evidence="2" id="KW-1185">Reference proteome</keyword>
<protein>
    <submittedName>
        <fullName evidence="3">Uncharacterized protein</fullName>
    </submittedName>
</protein>
<name>A0A914V1B0_9BILA</name>
<dbReference type="AlphaFoldDB" id="A0A914V1B0"/>
<feature type="compositionally biased region" description="Acidic residues" evidence="1">
    <location>
        <begin position="52"/>
        <end position="83"/>
    </location>
</feature>
<sequence>MHYNKWATNAHTLKNINTLENELIRIDEAEDVSGVELGEVELGEVELPVGTADDDGVADPEEIDDCDTEGVAEETVDWEDEGDMLGTPP</sequence>
<accession>A0A914V1B0</accession>
<proteinExistence type="predicted"/>